<protein>
    <submittedName>
        <fullName evidence="2">Uncharacterized protein</fullName>
    </submittedName>
</protein>
<feature type="non-terminal residue" evidence="2">
    <location>
        <position position="1"/>
    </location>
</feature>
<keyword evidence="3" id="KW-1185">Reference proteome</keyword>
<organism evidence="2 3">
    <name type="scientific">Pristionchus mayeri</name>
    <dbReference type="NCBI Taxonomy" id="1317129"/>
    <lineage>
        <taxon>Eukaryota</taxon>
        <taxon>Metazoa</taxon>
        <taxon>Ecdysozoa</taxon>
        <taxon>Nematoda</taxon>
        <taxon>Chromadorea</taxon>
        <taxon>Rhabditida</taxon>
        <taxon>Rhabditina</taxon>
        <taxon>Diplogasteromorpha</taxon>
        <taxon>Diplogasteroidea</taxon>
        <taxon>Neodiplogasteridae</taxon>
        <taxon>Pristionchus</taxon>
    </lineage>
</organism>
<reference evidence="3" key="1">
    <citation type="submission" date="2022-10" db="EMBL/GenBank/DDBJ databases">
        <title>Genome assembly of Pristionchus species.</title>
        <authorList>
            <person name="Yoshida K."/>
            <person name="Sommer R.J."/>
        </authorList>
    </citation>
    <scope>NUCLEOTIDE SEQUENCE [LARGE SCALE GENOMIC DNA]</scope>
    <source>
        <strain evidence="3">RS5460</strain>
    </source>
</reference>
<keyword evidence="1" id="KW-1133">Transmembrane helix</keyword>
<dbReference type="Proteomes" id="UP001328107">
    <property type="component" value="Unassembled WGS sequence"/>
</dbReference>
<gene>
    <name evidence="2" type="ORF">PMAYCL1PPCAC_10851</name>
</gene>
<proteinExistence type="predicted"/>
<comment type="caution">
    <text evidence="2">The sequence shown here is derived from an EMBL/GenBank/DDBJ whole genome shotgun (WGS) entry which is preliminary data.</text>
</comment>
<feature type="transmembrane region" description="Helical" evidence="1">
    <location>
        <begin position="89"/>
        <end position="107"/>
    </location>
</feature>
<keyword evidence="1" id="KW-0472">Membrane</keyword>
<evidence type="ECO:0000256" key="1">
    <source>
        <dbReference type="SAM" id="Phobius"/>
    </source>
</evidence>
<keyword evidence="1" id="KW-0812">Transmembrane</keyword>
<sequence>FEFVVVSLSFIFSDLIDKQVTALLFPHQAGYVTAALVAFGIPLTAFCLTISWSATILPANLIFHVHSLLTTTLQMNLSVEAQPKFKPRILTVLFALVALLSIASAALSFYYHYSLFITALTSIISITSACFIIDMECIDALRKAN</sequence>
<name>A0AAN5CFX9_9BILA</name>
<evidence type="ECO:0000313" key="2">
    <source>
        <dbReference type="EMBL" id="GMR40656.1"/>
    </source>
</evidence>
<dbReference type="EMBL" id="BTRK01000003">
    <property type="protein sequence ID" value="GMR40656.1"/>
    <property type="molecule type" value="Genomic_DNA"/>
</dbReference>
<evidence type="ECO:0000313" key="3">
    <source>
        <dbReference type="Proteomes" id="UP001328107"/>
    </source>
</evidence>
<feature type="transmembrane region" description="Helical" evidence="1">
    <location>
        <begin position="113"/>
        <end position="133"/>
    </location>
</feature>
<accession>A0AAN5CFX9</accession>
<feature type="transmembrane region" description="Helical" evidence="1">
    <location>
        <begin position="29"/>
        <end position="52"/>
    </location>
</feature>
<feature type="non-terminal residue" evidence="2">
    <location>
        <position position="145"/>
    </location>
</feature>
<dbReference type="AlphaFoldDB" id="A0AAN5CFX9"/>